<gene>
    <name evidence="2" type="ORF">BaRGS_00002173</name>
</gene>
<dbReference type="AlphaFoldDB" id="A0ABD0M5G4"/>
<reference evidence="2 3" key="1">
    <citation type="journal article" date="2023" name="Sci. Data">
        <title>Genome assembly of the Korean intertidal mud-creeper Batillaria attramentaria.</title>
        <authorList>
            <person name="Patra A.K."/>
            <person name="Ho P.T."/>
            <person name="Jun S."/>
            <person name="Lee S.J."/>
            <person name="Kim Y."/>
            <person name="Won Y.J."/>
        </authorList>
    </citation>
    <scope>NUCLEOTIDE SEQUENCE [LARGE SCALE GENOMIC DNA]</scope>
    <source>
        <strain evidence="2">Wonlab-2016</strain>
    </source>
</reference>
<proteinExistence type="predicted"/>
<sequence>MMAMDGSPPGWTRHISADLSARQTHDTEAEFDDSFQPARRQNVTHNPCHAKKMQLCKLQSSRGLQIGQMQDGKRMAGHKTNCTVNPTPNSLVWIIHRQTDSTTMCASCVRFPVVNAKKVTDNDLPIFIVRTGVG</sequence>
<organism evidence="2 3">
    <name type="scientific">Batillaria attramentaria</name>
    <dbReference type="NCBI Taxonomy" id="370345"/>
    <lineage>
        <taxon>Eukaryota</taxon>
        <taxon>Metazoa</taxon>
        <taxon>Spiralia</taxon>
        <taxon>Lophotrochozoa</taxon>
        <taxon>Mollusca</taxon>
        <taxon>Gastropoda</taxon>
        <taxon>Caenogastropoda</taxon>
        <taxon>Sorbeoconcha</taxon>
        <taxon>Cerithioidea</taxon>
        <taxon>Batillariidae</taxon>
        <taxon>Batillaria</taxon>
    </lineage>
</organism>
<evidence type="ECO:0000313" key="3">
    <source>
        <dbReference type="Proteomes" id="UP001519460"/>
    </source>
</evidence>
<feature type="region of interest" description="Disordered" evidence="1">
    <location>
        <begin position="20"/>
        <end position="41"/>
    </location>
</feature>
<name>A0ABD0M5G4_9CAEN</name>
<evidence type="ECO:0000256" key="1">
    <source>
        <dbReference type="SAM" id="MobiDB-lite"/>
    </source>
</evidence>
<protein>
    <submittedName>
        <fullName evidence="2">Uncharacterized protein</fullName>
    </submittedName>
</protein>
<comment type="caution">
    <text evidence="2">The sequence shown here is derived from an EMBL/GenBank/DDBJ whole genome shotgun (WGS) entry which is preliminary data.</text>
</comment>
<keyword evidence="3" id="KW-1185">Reference proteome</keyword>
<dbReference type="EMBL" id="JACVVK020000006">
    <property type="protein sequence ID" value="KAK7506698.1"/>
    <property type="molecule type" value="Genomic_DNA"/>
</dbReference>
<dbReference type="Proteomes" id="UP001519460">
    <property type="component" value="Unassembled WGS sequence"/>
</dbReference>
<accession>A0ABD0M5G4</accession>
<evidence type="ECO:0000313" key="2">
    <source>
        <dbReference type="EMBL" id="KAK7506698.1"/>
    </source>
</evidence>